<evidence type="ECO:0000313" key="5">
    <source>
        <dbReference type="Proteomes" id="UP000289886"/>
    </source>
</evidence>
<accession>A0A444V3V3</accession>
<feature type="compositionally biased region" description="Low complexity" evidence="3">
    <location>
        <begin position="40"/>
        <end position="51"/>
    </location>
</feature>
<feature type="region of interest" description="Disordered" evidence="3">
    <location>
        <begin position="39"/>
        <end position="98"/>
    </location>
</feature>
<comment type="subcellular location">
    <subcellularLocation>
        <location evidence="1">Cytoplasm</location>
    </subcellularLocation>
</comment>
<dbReference type="InterPro" id="IPR048256">
    <property type="entry name" value="Tektin-like"/>
</dbReference>
<organism evidence="4 5">
    <name type="scientific">Acipenser ruthenus</name>
    <name type="common">Sterlet sturgeon</name>
    <dbReference type="NCBI Taxonomy" id="7906"/>
    <lineage>
        <taxon>Eukaryota</taxon>
        <taxon>Metazoa</taxon>
        <taxon>Chordata</taxon>
        <taxon>Craniata</taxon>
        <taxon>Vertebrata</taxon>
        <taxon>Euteleostomi</taxon>
        <taxon>Actinopterygii</taxon>
        <taxon>Chondrostei</taxon>
        <taxon>Acipenseriformes</taxon>
        <taxon>Acipenseridae</taxon>
        <taxon>Acipenser</taxon>
    </lineage>
</organism>
<dbReference type="PANTHER" id="PTHR35081:SF1">
    <property type="entry name" value="COILED-COIL DOMAIN-CONTAINING PROTEIN 105"/>
    <property type="match status" value="1"/>
</dbReference>
<dbReference type="EMBL" id="SCEB01002670">
    <property type="protein sequence ID" value="RXM95104.1"/>
    <property type="molecule type" value="Genomic_DNA"/>
</dbReference>
<dbReference type="GO" id="GO:0005737">
    <property type="term" value="C:cytoplasm"/>
    <property type="evidence" value="ECO:0007669"/>
    <property type="project" value="UniProtKB-SubCell"/>
</dbReference>
<gene>
    <name evidence="4" type="ORF">EOD39_17249</name>
</gene>
<comment type="caution">
    <text evidence="4">The sequence shown here is derived from an EMBL/GenBank/DDBJ whole genome shotgun (WGS) entry which is preliminary data.</text>
</comment>
<evidence type="ECO:0000256" key="1">
    <source>
        <dbReference type="ARBA" id="ARBA00004496"/>
    </source>
</evidence>
<keyword evidence="2" id="KW-0963">Cytoplasm</keyword>
<feature type="region of interest" description="Disordered" evidence="3">
    <location>
        <begin position="269"/>
        <end position="296"/>
    </location>
</feature>
<keyword evidence="5" id="KW-1185">Reference proteome</keyword>
<sequence length="577" mass="64708">MSFKNIPLATVTIGPESWRDVTVNAIRLSDRLVKTLAPCRSGARNGSSSGSPVIQLGEEPGNTAAQDQQLGPRNSDLNLPRGKCTNGFEAESGMEKTGPDKYRPVSAPHHNLHVSLKAGDAPPSFLRVHLAERSSHLARSYTRTVRSLVTELRLQAVHTNDDTKRLLRSRETLEKSLADLRKDLLLNKSSVDTRRLRPAPRERVRDGADYLLEAERKLLIELKSELEIRLKMTRHQLEMLCSCRKRLLDCAAERSRVLDLFPNSFADWTRSHSCSPPSPPPSPSPSQSRELLKASPATPCTPECQEALQAARTACLQSRALCREVKEAVDQAVSLGRSAHKATNDGLTQKIAETVNLTQHLQVSSGESRVAIQRIQRWYDENEHSEGRVLGPVSSADLLTRERLDRPQVQVYQRHAGTQLPEATAIVQGYATLRQSLLNTSQDLGLLHRTRLQLEENMQGKRAAAGLDSAIARLRRRNSDHRWTQHLQVSSGESRVAIQRIQRWYDENEHSEGRVLGYATLRQSLLNTSQDLGLLHRTRLQLEENMQGKRAAAGLDSAIARLRRRNSDHRWTVPHLK</sequence>
<proteinExistence type="predicted"/>
<dbReference type="Proteomes" id="UP000289886">
    <property type="component" value="Unassembled WGS sequence"/>
</dbReference>
<evidence type="ECO:0000313" key="4">
    <source>
        <dbReference type="EMBL" id="RXM95104.1"/>
    </source>
</evidence>
<name>A0A444V3V3_ACIRT</name>
<dbReference type="Pfam" id="PF03148">
    <property type="entry name" value="Tektin"/>
    <property type="match status" value="1"/>
</dbReference>
<dbReference type="AlphaFoldDB" id="A0A444V3V3"/>
<reference evidence="4 5" key="1">
    <citation type="submission" date="2019-01" db="EMBL/GenBank/DDBJ databases">
        <title>Draft Genome and Complete Hox-Cluster Characterization of the Sterlet Sturgeon (Acipenser ruthenus).</title>
        <authorList>
            <person name="Wei Q."/>
        </authorList>
    </citation>
    <scope>NUCLEOTIDE SEQUENCE [LARGE SCALE GENOMIC DNA]</scope>
    <source>
        <strain evidence="4">WHYD16114868_AA</strain>
        <tissue evidence="4">Blood</tissue>
    </source>
</reference>
<dbReference type="GO" id="GO:0005929">
    <property type="term" value="C:cilium"/>
    <property type="evidence" value="ECO:0007669"/>
    <property type="project" value="UniProtKB-ARBA"/>
</dbReference>
<dbReference type="PANTHER" id="PTHR35081">
    <property type="entry name" value="COILED-COIL DOMAIN-CONTAINING PROTEIN 105"/>
    <property type="match status" value="1"/>
</dbReference>
<protein>
    <submittedName>
        <fullName evidence="4">Coiled-coil domain-containing protein 105</fullName>
    </submittedName>
</protein>
<evidence type="ECO:0000256" key="3">
    <source>
        <dbReference type="SAM" id="MobiDB-lite"/>
    </source>
</evidence>
<evidence type="ECO:0000256" key="2">
    <source>
        <dbReference type="ARBA" id="ARBA00022490"/>
    </source>
</evidence>
<feature type="compositionally biased region" description="Polar residues" evidence="3">
    <location>
        <begin position="63"/>
        <end position="77"/>
    </location>
</feature>
<dbReference type="InterPro" id="IPR038949">
    <property type="entry name" value="TEKTL1"/>
</dbReference>